<proteinExistence type="predicted"/>
<dbReference type="Proteomes" id="UP000284177">
    <property type="component" value="Unassembled WGS sequence"/>
</dbReference>
<dbReference type="OrthoDB" id="1707431at2"/>
<dbReference type="RefSeq" id="WP_120168115.1">
    <property type="nucleotide sequence ID" value="NZ_MCIB01000008.1"/>
</dbReference>
<organism evidence="1 2">
    <name type="scientific">Thermohalobacter berrensis</name>
    <dbReference type="NCBI Taxonomy" id="99594"/>
    <lineage>
        <taxon>Bacteria</taxon>
        <taxon>Bacillati</taxon>
        <taxon>Bacillota</taxon>
        <taxon>Tissierellia</taxon>
        <taxon>Tissierellales</taxon>
        <taxon>Thermohalobacteraceae</taxon>
        <taxon>Thermohalobacter</taxon>
    </lineage>
</organism>
<keyword evidence="2" id="KW-1185">Reference proteome</keyword>
<evidence type="ECO:0000313" key="2">
    <source>
        <dbReference type="Proteomes" id="UP000284177"/>
    </source>
</evidence>
<sequence>MKILNEPVDMIAIFYKESGKIKPFKFRYKDTSVRVEKISKIYEEKLAGNKRIVFVCIHNGKDIYELKYEVDTCRWFLFKK</sequence>
<evidence type="ECO:0000313" key="1">
    <source>
        <dbReference type="EMBL" id="RKD32949.1"/>
    </source>
</evidence>
<accession>A0A419T6A3</accession>
<name>A0A419T6A3_9FIRM</name>
<dbReference type="AlphaFoldDB" id="A0A419T6A3"/>
<comment type="caution">
    <text evidence="1">The sequence shown here is derived from an EMBL/GenBank/DDBJ whole genome shotgun (WGS) entry which is preliminary data.</text>
</comment>
<dbReference type="EMBL" id="MCIB01000008">
    <property type="protein sequence ID" value="RKD32949.1"/>
    <property type="molecule type" value="Genomic_DNA"/>
</dbReference>
<protein>
    <submittedName>
        <fullName evidence="1">Uncharacterized protein</fullName>
    </submittedName>
</protein>
<gene>
    <name evidence="1" type="ORF">BET03_10055</name>
</gene>
<reference evidence="1 2" key="1">
    <citation type="submission" date="2016-08" db="EMBL/GenBank/DDBJ databases">
        <title>Novel Firmicutes and Novel Genomes.</title>
        <authorList>
            <person name="Poppleton D.I."/>
            <person name="Gribaldo S."/>
        </authorList>
    </citation>
    <scope>NUCLEOTIDE SEQUENCE [LARGE SCALE GENOMIC DNA]</scope>
    <source>
        <strain evidence="1 2">CTT3</strain>
    </source>
</reference>